<evidence type="ECO:0000256" key="1">
    <source>
        <dbReference type="SAM" id="MobiDB-lite"/>
    </source>
</evidence>
<gene>
    <name evidence="2" type="primary">Dsec\GM17112</name>
    <name evidence="2" type="ORF">Dsec_GM17112</name>
</gene>
<protein>
    <submittedName>
        <fullName evidence="2">GM17112</fullName>
    </submittedName>
</protein>
<dbReference type="HOGENOM" id="CLU_1779358_0_0_1"/>
<dbReference type="KEGG" id="dse:6614507"/>
<dbReference type="GO" id="GO:0005794">
    <property type="term" value="C:Golgi apparatus"/>
    <property type="evidence" value="ECO:0007669"/>
    <property type="project" value="TreeGrafter"/>
</dbReference>
<accession>B4I5C8</accession>
<dbReference type="OrthoDB" id="1933874at2759"/>
<proteinExistence type="predicted"/>
<dbReference type="STRING" id="7238.B4I5C8"/>
<dbReference type="OMA" id="RINDKGP"/>
<dbReference type="PhylomeDB" id="B4I5C8"/>
<dbReference type="Proteomes" id="UP000001292">
    <property type="component" value="Unassembled WGS sequence"/>
</dbReference>
<evidence type="ECO:0000313" key="2">
    <source>
        <dbReference type="EMBL" id="EDW55584.1"/>
    </source>
</evidence>
<dbReference type="PANTHER" id="PTHR33638">
    <property type="entry name" value="SELENOPROTEIN H"/>
    <property type="match status" value="1"/>
</dbReference>
<name>B4I5C8_DROSE</name>
<sequence>MPDKRPLDPLQPVLYIDHCRYRQTYRKRALLLHSSLAEALNAIQPRVKLQLRINDKGPPEDGSFEVAIAPQPTDDSKARQSVWTGLRRMPSASKVPHVDDILTPVCFALKLRDPHKESHRRMLTNLRHNEGSRARTRTIKNVLNKN</sequence>
<dbReference type="PANTHER" id="PTHR33638:SF1">
    <property type="entry name" value="SELENOPROTEIN H"/>
    <property type="match status" value="1"/>
</dbReference>
<dbReference type="EMBL" id="CH480822">
    <property type="protein sequence ID" value="EDW55584.1"/>
    <property type="molecule type" value="Genomic_DNA"/>
</dbReference>
<dbReference type="AlphaFoldDB" id="B4I5C8"/>
<keyword evidence="3" id="KW-1185">Reference proteome</keyword>
<reference evidence="2 3" key="1">
    <citation type="journal article" date="2007" name="Nature">
        <title>Evolution of genes and genomes on the Drosophila phylogeny.</title>
        <authorList>
            <consortium name="Drosophila 12 Genomes Consortium"/>
            <person name="Clark A.G."/>
            <person name="Eisen M.B."/>
            <person name="Smith D.R."/>
            <person name="Bergman C.M."/>
            <person name="Oliver B."/>
            <person name="Markow T.A."/>
            <person name="Kaufman T.C."/>
            <person name="Kellis M."/>
            <person name="Gelbart W."/>
            <person name="Iyer V.N."/>
            <person name="Pollard D.A."/>
            <person name="Sackton T.B."/>
            <person name="Larracuente A.M."/>
            <person name="Singh N.D."/>
            <person name="Abad J.P."/>
            <person name="Abt D.N."/>
            <person name="Adryan B."/>
            <person name="Aguade M."/>
            <person name="Akashi H."/>
            <person name="Anderson W.W."/>
            <person name="Aquadro C.F."/>
            <person name="Ardell D.H."/>
            <person name="Arguello R."/>
            <person name="Artieri C.G."/>
            <person name="Barbash D.A."/>
            <person name="Barker D."/>
            <person name="Barsanti P."/>
            <person name="Batterham P."/>
            <person name="Batzoglou S."/>
            <person name="Begun D."/>
            <person name="Bhutkar A."/>
            <person name="Blanco E."/>
            <person name="Bosak S.A."/>
            <person name="Bradley R.K."/>
            <person name="Brand A.D."/>
            <person name="Brent M.R."/>
            <person name="Brooks A.N."/>
            <person name="Brown R.H."/>
            <person name="Butlin R.K."/>
            <person name="Caggese C."/>
            <person name="Calvi B.R."/>
            <person name="Bernardo de Carvalho A."/>
            <person name="Caspi A."/>
            <person name="Castrezana S."/>
            <person name="Celniker S.E."/>
            <person name="Chang J.L."/>
            <person name="Chapple C."/>
            <person name="Chatterji S."/>
            <person name="Chinwalla A."/>
            <person name="Civetta A."/>
            <person name="Clifton S.W."/>
            <person name="Comeron J.M."/>
            <person name="Costello J.C."/>
            <person name="Coyne J.A."/>
            <person name="Daub J."/>
            <person name="David R.G."/>
            <person name="Delcher A.L."/>
            <person name="Delehaunty K."/>
            <person name="Do C.B."/>
            <person name="Ebling H."/>
            <person name="Edwards K."/>
            <person name="Eickbush T."/>
            <person name="Evans J.D."/>
            <person name="Filipski A."/>
            <person name="Findeiss S."/>
            <person name="Freyhult E."/>
            <person name="Fulton L."/>
            <person name="Fulton R."/>
            <person name="Garcia A.C."/>
            <person name="Gardiner A."/>
            <person name="Garfield D.A."/>
            <person name="Garvin B.E."/>
            <person name="Gibson G."/>
            <person name="Gilbert D."/>
            <person name="Gnerre S."/>
            <person name="Godfrey J."/>
            <person name="Good R."/>
            <person name="Gotea V."/>
            <person name="Gravely B."/>
            <person name="Greenberg A.J."/>
            <person name="Griffiths-Jones S."/>
            <person name="Gross S."/>
            <person name="Guigo R."/>
            <person name="Gustafson E.A."/>
            <person name="Haerty W."/>
            <person name="Hahn M.W."/>
            <person name="Halligan D.L."/>
            <person name="Halpern A.L."/>
            <person name="Halter G.M."/>
            <person name="Han M.V."/>
            <person name="Heger A."/>
            <person name="Hillier L."/>
            <person name="Hinrichs A.S."/>
            <person name="Holmes I."/>
            <person name="Hoskins R.A."/>
            <person name="Hubisz M.J."/>
            <person name="Hultmark D."/>
            <person name="Huntley M.A."/>
            <person name="Jaffe D.B."/>
            <person name="Jagadeeshan S."/>
            <person name="Jeck W.R."/>
            <person name="Johnson J."/>
            <person name="Jones C.D."/>
            <person name="Jordan W.C."/>
            <person name="Karpen G.H."/>
            <person name="Kataoka E."/>
            <person name="Keightley P.D."/>
            <person name="Kheradpour P."/>
            <person name="Kirkness E.F."/>
            <person name="Koerich L.B."/>
            <person name="Kristiansen K."/>
            <person name="Kudrna D."/>
            <person name="Kulathinal R.J."/>
            <person name="Kumar S."/>
            <person name="Kwok R."/>
            <person name="Lander E."/>
            <person name="Langley C.H."/>
            <person name="Lapoint R."/>
            <person name="Lazzaro B.P."/>
            <person name="Lee S.J."/>
            <person name="Levesque L."/>
            <person name="Li R."/>
            <person name="Lin C.F."/>
            <person name="Lin M.F."/>
            <person name="Lindblad-Toh K."/>
            <person name="Llopart A."/>
            <person name="Long M."/>
            <person name="Low L."/>
            <person name="Lozovsky E."/>
            <person name="Lu J."/>
            <person name="Luo M."/>
            <person name="Machado C.A."/>
            <person name="Makalowski W."/>
            <person name="Marzo M."/>
            <person name="Matsuda M."/>
            <person name="Matzkin L."/>
            <person name="McAllister B."/>
            <person name="McBride C.S."/>
            <person name="McKernan B."/>
            <person name="McKernan K."/>
            <person name="Mendez-Lago M."/>
            <person name="Minx P."/>
            <person name="Mollenhauer M.U."/>
            <person name="Montooth K."/>
            <person name="Mount S.M."/>
            <person name="Mu X."/>
            <person name="Myers E."/>
            <person name="Negre B."/>
            <person name="Newfeld S."/>
            <person name="Nielsen R."/>
            <person name="Noor M.A."/>
            <person name="O'Grady P."/>
            <person name="Pachter L."/>
            <person name="Papaceit M."/>
            <person name="Parisi M.J."/>
            <person name="Parisi M."/>
            <person name="Parts L."/>
            <person name="Pedersen J.S."/>
            <person name="Pesole G."/>
            <person name="Phillippy A.M."/>
            <person name="Ponting C.P."/>
            <person name="Pop M."/>
            <person name="Porcelli D."/>
            <person name="Powell J.R."/>
            <person name="Prohaska S."/>
            <person name="Pruitt K."/>
            <person name="Puig M."/>
            <person name="Quesneville H."/>
            <person name="Ram K.R."/>
            <person name="Rand D."/>
            <person name="Rasmussen M.D."/>
            <person name="Reed L.K."/>
            <person name="Reenan R."/>
            <person name="Reily A."/>
            <person name="Remington K.A."/>
            <person name="Rieger T.T."/>
            <person name="Ritchie M.G."/>
            <person name="Robin C."/>
            <person name="Rogers Y.H."/>
            <person name="Rohde C."/>
            <person name="Rozas J."/>
            <person name="Rubenfield M.J."/>
            <person name="Ruiz A."/>
            <person name="Russo S."/>
            <person name="Salzberg S.L."/>
            <person name="Sanchez-Gracia A."/>
            <person name="Saranga D.J."/>
            <person name="Sato H."/>
            <person name="Schaeffer S.W."/>
            <person name="Schatz M.C."/>
            <person name="Schlenke T."/>
            <person name="Schwartz R."/>
            <person name="Segarra C."/>
            <person name="Singh R.S."/>
            <person name="Sirot L."/>
            <person name="Sirota M."/>
            <person name="Sisneros N.B."/>
            <person name="Smith C.D."/>
            <person name="Smith T.F."/>
            <person name="Spieth J."/>
            <person name="Stage D.E."/>
            <person name="Stark A."/>
            <person name="Stephan W."/>
            <person name="Strausberg R.L."/>
            <person name="Strempel S."/>
            <person name="Sturgill D."/>
            <person name="Sutton G."/>
            <person name="Sutton G.G."/>
            <person name="Tao W."/>
            <person name="Teichmann S."/>
            <person name="Tobari Y.N."/>
            <person name="Tomimura Y."/>
            <person name="Tsolas J.M."/>
            <person name="Valente V.L."/>
            <person name="Venter E."/>
            <person name="Venter J.C."/>
            <person name="Vicario S."/>
            <person name="Vieira F.G."/>
            <person name="Vilella A.J."/>
            <person name="Villasante A."/>
            <person name="Walenz B."/>
            <person name="Wang J."/>
            <person name="Wasserman M."/>
            <person name="Watts T."/>
            <person name="Wilson D."/>
            <person name="Wilson R.K."/>
            <person name="Wing R.A."/>
            <person name="Wolfner M.F."/>
            <person name="Wong A."/>
            <person name="Wong G.K."/>
            <person name="Wu C.I."/>
            <person name="Wu G."/>
            <person name="Yamamoto D."/>
            <person name="Yang H.P."/>
            <person name="Yang S.P."/>
            <person name="Yorke J.A."/>
            <person name="Yoshida K."/>
            <person name="Zdobnov E."/>
            <person name="Zhang P."/>
            <person name="Zhang Y."/>
            <person name="Zimin A.V."/>
            <person name="Baldwin J."/>
            <person name="Abdouelleil A."/>
            <person name="Abdulkadir J."/>
            <person name="Abebe A."/>
            <person name="Abera B."/>
            <person name="Abreu J."/>
            <person name="Acer S.C."/>
            <person name="Aftuck L."/>
            <person name="Alexander A."/>
            <person name="An P."/>
            <person name="Anderson E."/>
            <person name="Anderson S."/>
            <person name="Arachi H."/>
            <person name="Azer M."/>
            <person name="Bachantsang P."/>
            <person name="Barry A."/>
            <person name="Bayul T."/>
            <person name="Berlin A."/>
            <person name="Bessette D."/>
            <person name="Bloom T."/>
            <person name="Blye J."/>
            <person name="Boguslavskiy L."/>
            <person name="Bonnet C."/>
            <person name="Boukhgalter B."/>
            <person name="Bourzgui I."/>
            <person name="Brown A."/>
            <person name="Cahill P."/>
            <person name="Channer S."/>
            <person name="Cheshatsang Y."/>
            <person name="Chuda L."/>
            <person name="Citroen M."/>
            <person name="Collymore A."/>
            <person name="Cooke P."/>
            <person name="Costello M."/>
            <person name="D'Aco K."/>
            <person name="Daza R."/>
            <person name="De Haan G."/>
            <person name="DeGray S."/>
            <person name="DeMaso C."/>
            <person name="Dhargay N."/>
            <person name="Dooley K."/>
            <person name="Dooley E."/>
            <person name="Doricent M."/>
            <person name="Dorje P."/>
            <person name="Dorjee K."/>
            <person name="Dupes A."/>
            <person name="Elong R."/>
            <person name="Falk J."/>
            <person name="Farina A."/>
            <person name="Faro S."/>
            <person name="Ferguson D."/>
            <person name="Fisher S."/>
            <person name="Foley C.D."/>
            <person name="Franke A."/>
            <person name="Friedrich D."/>
            <person name="Gadbois L."/>
            <person name="Gearin G."/>
            <person name="Gearin C.R."/>
            <person name="Giannoukos G."/>
            <person name="Goode T."/>
            <person name="Graham J."/>
            <person name="Grandbois E."/>
            <person name="Grewal S."/>
            <person name="Gyaltsen K."/>
            <person name="Hafez N."/>
            <person name="Hagos B."/>
            <person name="Hall J."/>
            <person name="Henson C."/>
            <person name="Hollinger A."/>
            <person name="Honan T."/>
            <person name="Huard M.D."/>
            <person name="Hughes L."/>
            <person name="Hurhula B."/>
            <person name="Husby M.E."/>
            <person name="Kamat A."/>
            <person name="Kanga B."/>
            <person name="Kashin S."/>
            <person name="Khazanovich D."/>
            <person name="Kisner P."/>
            <person name="Lance K."/>
            <person name="Lara M."/>
            <person name="Lee W."/>
            <person name="Lennon N."/>
            <person name="Letendre F."/>
            <person name="LeVine R."/>
            <person name="Lipovsky A."/>
            <person name="Liu X."/>
            <person name="Liu J."/>
            <person name="Liu S."/>
            <person name="Lokyitsang T."/>
            <person name="Lokyitsang Y."/>
            <person name="Lubonja R."/>
            <person name="Lui A."/>
            <person name="MacDonald P."/>
            <person name="Magnisalis V."/>
            <person name="Maru K."/>
            <person name="Matthews C."/>
            <person name="McCusker W."/>
            <person name="McDonough S."/>
            <person name="Mehta T."/>
            <person name="Meldrim J."/>
            <person name="Meneus L."/>
            <person name="Mihai O."/>
            <person name="Mihalev A."/>
            <person name="Mihova T."/>
            <person name="Mittelman R."/>
            <person name="Mlenga V."/>
            <person name="Montmayeur A."/>
            <person name="Mulrain L."/>
            <person name="Navidi A."/>
            <person name="Naylor J."/>
            <person name="Negash T."/>
            <person name="Nguyen T."/>
            <person name="Nguyen N."/>
            <person name="Nicol R."/>
            <person name="Norbu C."/>
            <person name="Norbu N."/>
            <person name="Novod N."/>
            <person name="O'Neill B."/>
            <person name="Osman S."/>
            <person name="Markiewicz E."/>
            <person name="Oyono O.L."/>
            <person name="Patti C."/>
            <person name="Phunkhang P."/>
            <person name="Pierre F."/>
            <person name="Priest M."/>
            <person name="Raghuraman S."/>
            <person name="Rege F."/>
            <person name="Reyes R."/>
            <person name="Rise C."/>
            <person name="Rogov P."/>
            <person name="Ross K."/>
            <person name="Ryan E."/>
            <person name="Settipalli S."/>
            <person name="Shea T."/>
            <person name="Sherpa N."/>
            <person name="Shi L."/>
            <person name="Shih D."/>
            <person name="Sparrow T."/>
            <person name="Spaulding J."/>
            <person name="Stalker J."/>
            <person name="Stange-Thomann N."/>
            <person name="Stavropoulos S."/>
            <person name="Stone C."/>
            <person name="Strader C."/>
            <person name="Tesfaye S."/>
            <person name="Thomson T."/>
            <person name="Thoulutsang Y."/>
            <person name="Thoulutsang D."/>
            <person name="Topham K."/>
            <person name="Topping I."/>
            <person name="Tsamla T."/>
            <person name="Vassiliev H."/>
            <person name="Vo A."/>
            <person name="Wangchuk T."/>
            <person name="Wangdi T."/>
            <person name="Weiand M."/>
            <person name="Wilkinson J."/>
            <person name="Wilson A."/>
            <person name="Yadav S."/>
            <person name="Young G."/>
            <person name="Yu Q."/>
            <person name="Zembek L."/>
            <person name="Zhong D."/>
            <person name="Zimmer A."/>
            <person name="Zwirko Z."/>
            <person name="Jaffe D.B."/>
            <person name="Alvarez P."/>
            <person name="Brockman W."/>
            <person name="Butler J."/>
            <person name="Chin C."/>
            <person name="Gnerre S."/>
            <person name="Grabherr M."/>
            <person name="Kleber M."/>
            <person name="Mauceli E."/>
            <person name="MacCallum I."/>
        </authorList>
    </citation>
    <scope>NUCLEOTIDE SEQUENCE [LARGE SCALE GENOMIC DNA]</scope>
    <source>
        <strain evidence="3">Rob3c / Tucson 14021-0248.25</strain>
    </source>
</reference>
<dbReference type="InterPro" id="IPR052674">
    <property type="entry name" value="SelWTH-like"/>
</dbReference>
<feature type="region of interest" description="Disordered" evidence="1">
    <location>
        <begin position="60"/>
        <end position="79"/>
    </location>
</feature>
<evidence type="ECO:0000313" key="3">
    <source>
        <dbReference type="Proteomes" id="UP000001292"/>
    </source>
</evidence>
<organism evidence="3">
    <name type="scientific">Drosophila sechellia</name>
    <name type="common">Fruit fly</name>
    <dbReference type="NCBI Taxonomy" id="7238"/>
    <lineage>
        <taxon>Eukaryota</taxon>
        <taxon>Metazoa</taxon>
        <taxon>Ecdysozoa</taxon>
        <taxon>Arthropoda</taxon>
        <taxon>Hexapoda</taxon>
        <taxon>Insecta</taxon>
        <taxon>Pterygota</taxon>
        <taxon>Neoptera</taxon>
        <taxon>Endopterygota</taxon>
        <taxon>Diptera</taxon>
        <taxon>Brachycera</taxon>
        <taxon>Muscomorpha</taxon>
        <taxon>Ephydroidea</taxon>
        <taxon>Drosophilidae</taxon>
        <taxon>Drosophila</taxon>
        <taxon>Sophophora</taxon>
    </lineage>
</organism>